<comment type="caution">
    <text evidence="1">The sequence shown here is derived from an EMBL/GenBank/DDBJ whole genome shotgun (WGS) entry which is preliminary data.</text>
</comment>
<keyword evidence="2" id="KW-1185">Reference proteome</keyword>
<proteinExistence type="predicted"/>
<evidence type="ECO:0000313" key="1">
    <source>
        <dbReference type="EMBL" id="KAK2140398.1"/>
    </source>
</evidence>
<name>A0AAD9IU53_RIDPI</name>
<accession>A0AAD9IU53</accession>
<sequence>MAGSCGKEECGMGTCCLGGSHTCKSLMSLPRKIMYSYTSSLGGTGLSVGRSSVPNDLTLAKATVDSLGSIVYKIPSYRISAFDIRLILLPKYGMPPLMVRS</sequence>
<reference evidence="1" key="1">
    <citation type="journal article" date="2023" name="Mol. Biol. Evol.">
        <title>Third-Generation Sequencing Reveals the Adaptive Role of the Epigenome in Three Deep-Sea Polychaetes.</title>
        <authorList>
            <person name="Perez M."/>
            <person name="Aroh O."/>
            <person name="Sun Y."/>
            <person name="Lan Y."/>
            <person name="Juniper S.K."/>
            <person name="Young C.R."/>
            <person name="Angers B."/>
            <person name="Qian P.Y."/>
        </authorList>
    </citation>
    <scope>NUCLEOTIDE SEQUENCE</scope>
    <source>
        <strain evidence="1">R07B-5</strain>
    </source>
</reference>
<evidence type="ECO:0000313" key="2">
    <source>
        <dbReference type="Proteomes" id="UP001209878"/>
    </source>
</evidence>
<dbReference type="AlphaFoldDB" id="A0AAD9IU53"/>
<dbReference type="EMBL" id="JAODUO010005792">
    <property type="protein sequence ID" value="KAK2140398.1"/>
    <property type="molecule type" value="Genomic_DNA"/>
</dbReference>
<protein>
    <submittedName>
        <fullName evidence="1">Uncharacterized protein</fullName>
    </submittedName>
</protein>
<dbReference type="Proteomes" id="UP001209878">
    <property type="component" value="Unassembled WGS sequence"/>
</dbReference>
<organism evidence="1 2">
    <name type="scientific">Ridgeia piscesae</name>
    <name type="common">Tubeworm</name>
    <dbReference type="NCBI Taxonomy" id="27915"/>
    <lineage>
        <taxon>Eukaryota</taxon>
        <taxon>Metazoa</taxon>
        <taxon>Spiralia</taxon>
        <taxon>Lophotrochozoa</taxon>
        <taxon>Annelida</taxon>
        <taxon>Polychaeta</taxon>
        <taxon>Sedentaria</taxon>
        <taxon>Canalipalpata</taxon>
        <taxon>Sabellida</taxon>
        <taxon>Siboglinidae</taxon>
        <taxon>Ridgeia</taxon>
    </lineage>
</organism>
<gene>
    <name evidence="1" type="ORF">NP493_5806g00000</name>
</gene>